<keyword evidence="2 5" id="KW-0489">Methyltransferase</keyword>
<dbReference type="InterPro" id="IPR051259">
    <property type="entry name" value="rRNA_Methyltransferase"/>
</dbReference>
<dbReference type="PANTHER" id="PTHR43191">
    <property type="entry name" value="RRNA METHYLTRANSFERASE 3"/>
    <property type="match status" value="1"/>
</dbReference>
<feature type="domain" description="RNA 2-O ribose methyltransferase substrate binding" evidence="4">
    <location>
        <begin position="33"/>
        <end position="120"/>
    </location>
</feature>
<keyword evidence="6" id="KW-1185">Reference proteome</keyword>
<dbReference type="SMART" id="SM00967">
    <property type="entry name" value="SpoU_sub_bind"/>
    <property type="match status" value="1"/>
</dbReference>
<dbReference type="GO" id="GO:0003723">
    <property type="term" value="F:RNA binding"/>
    <property type="evidence" value="ECO:0007669"/>
    <property type="project" value="InterPro"/>
</dbReference>
<dbReference type="SUPFAM" id="SSF75217">
    <property type="entry name" value="alpha/beta knot"/>
    <property type="match status" value="1"/>
</dbReference>
<dbReference type="GO" id="GO:0006396">
    <property type="term" value="P:RNA processing"/>
    <property type="evidence" value="ECO:0007669"/>
    <property type="project" value="InterPro"/>
</dbReference>
<dbReference type="Pfam" id="PF00588">
    <property type="entry name" value="SpoU_methylase"/>
    <property type="match status" value="1"/>
</dbReference>
<evidence type="ECO:0000259" key="4">
    <source>
        <dbReference type="SMART" id="SM00967"/>
    </source>
</evidence>
<keyword evidence="3 5" id="KW-0808">Transferase</keyword>
<accession>A0A087BNB6</accession>
<dbReference type="InterPro" id="IPR029026">
    <property type="entry name" value="tRNA_m1G_MTases_N"/>
</dbReference>
<evidence type="ECO:0000313" key="6">
    <source>
        <dbReference type="Proteomes" id="UP000029014"/>
    </source>
</evidence>
<evidence type="ECO:0000313" key="5">
    <source>
        <dbReference type="EMBL" id="KFI72516.1"/>
    </source>
</evidence>
<dbReference type="eggNOG" id="COG0566">
    <property type="taxonomic scope" value="Bacteria"/>
</dbReference>
<dbReference type="GO" id="GO:0032259">
    <property type="term" value="P:methylation"/>
    <property type="evidence" value="ECO:0007669"/>
    <property type="project" value="UniProtKB-KW"/>
</dbReference>
<evidence type="ECO:0000256" key="3">
    <source>
        <dbReference type="ARBA" id="ARBA00022679"/>
    </source>
</evidence>
<dbReference type="GO" id="GO:0008173">
    <property type="term" value="F:RNA methyltransferase activity"/>
    <property type="evidence" value="ECO:0007669"/>
    <property type="project" value="InterPro"/>
</dbReference>
<dbReference type="EMBL" id="JGZD01000009">
    <property type="protein sequence ID" value="KFI72516.1"/>
    <property type="molecule type" value="Genomic_DNA"/>
</dbReference>
<dbReference type="AlphaFoldDB" id="A0A087BNB6"/>
<dbReference type="InterPro" id="IPR013123">
    <property type="entry name" value="SpoU_subst-bd"/>
</dbReference>
<proteinExistence type="inferred from homology"/>
<dbReference type="Gene3D" id="3.30.1330.30">
    <property type="match status" value="1"/>
</dbReference>
<dbReference type="EC" id="2.1.1.208" evidence="5"/>
<evidence type="ECO:0000256" key="1">
    <source>
        <dbReference type="ARBA" id="ARBA00007228"/>
    </source>
</evidence>
<dbReference type="GO" id="GO:0005737">
    <property type="term" value="C:cytoplasm"/>
    <property type="evidence" value="ECO:0007669"/>
    <property type="project" value="UniProtKB-ARBA"/>
</dbReference>
<dbReference type="Gene3D" id="3.40.1280.10">
    <property type="match status" value="1"/>
</dbReference>
<dbReference type="InterPro" id="IPR001537">
    <property type="entry name" value="SpoU_MeTrfase"/>
</dbReference>
<dbReference type="PANTHER" id="PTHR43191:SF2">
    <property type="entry name" value="RRNA METHYLTRANSFERASE 3, MITOCHONDRIAL"/>
    <property type="match status" value="1"/>
</dbReference>
<organism evidence="5 6">
    <name type="scientific">Bifidobacterium minimum</name>
    <dbReference type="NCBI Taxonomy" id="1693"/>
    <lineage>
        <taxon>Bacteria</taxon>
        <taxon>Bacillati</taxon>
        <taxon>Actinomycetota</taxon>
        <taxon>Actinomycetes</taxon>
        <taxon>Bifidobacteriales</taxon>
        <taxon>Bifidobacteriaceae</taxon>
        <taxon>Bifidobacterium</taxon>
    </lineage>
</organism>
<dbReference type="InterPro" id="IPR029028">
    <property type="entry name" value="Alpha/beta_knot_MTases"/>
</dbReference>
<dbReference type="SUPFAM" id="SSF55315">
    <property type="entry name" value="L30e-like"/>
    <property type="match status" value="1"/>
</dbReference>
<sequence>MDSIVTDNPRSGRIRKAADLADARCRKRFGRFLVEGPQSVREAVSCAPGTLRDLFVDKDLMAAPGDAAGTERSGGARIAAIVGQAVDAGVYVHPVTSTVMRHLAPEAQGIVGVADMPSPDGAVAGDVSGGLVAAFWQIRDPGNAGAVIRVCDAAGCSRVVFVDECVDPYSPKVVRSTAGSMFHLPIARMGTEEFLDWAHRRAGDVMAADVHGSPERPPESLPDVAAAMPSVRGVSVLFGNEARGLPDGILSRVERVVSIPMYGRAESMNLATSAAVMLFTMAMADRGMSSRVGRIVRR</sequence>
<name>A0A087BNB6_9BIFI</name>
<evidence type="ECO:0000256" key="2">
    <source>
        <dbReference type="ARBA" id="ARBA00022603"/>
    </source>
</evidence>
<protein>
    <submittedName>
        <fullName evidence="5">rRNA methylase</fullName>
        <ecNumber evidence="5">2.1.1.208</ecNumber>
    </submittedName>
</protein>
<dbReference type="InterPro" id="IPR029064">
    <property type="entry name" value="Ribosomal_eL30-like_sf"/>
</dbReference>
<comment type="caution">
    <text evidence="5">The sequence shown here is derived from an EMBL/GenBank/DDBJ whole genome shotgun (WGS) entry which is preliminary data.</text>
</comment>
<dbReference type="CDD" id="cd18095">
    <property type="entry name" value="SpoU-like_rRNA-MTase"/>
    <property type="match status" value="1"/>
</dbReference>
<dbReference type="Proteomes" id="UP000029014">
    <property type="component" value="Unassembled WGS sequence"/>
</dbReference>
<reference evidence="5 6" key="1">
    <citation type="submission" date="2014-03" db="EMBL/GenBank/DDBJ databases">
        <title>Genomics of Bifidobacteria.</title>
        <authorList>
            <person name="Ventura M."/>
            <person name="Milani C."/>
            <person name="Lugli G.A."/>
        </authorList>
    </citation>
    <scope>NUCLEOTIDE SEQUENCE [LARGE SCALE GENOMIC DNA]</scope>
    <source>
        <strain evidence="5 6">LMG 11592</strain>
    </source>
</reference>
<comment type="similarity">
    <text evidence="1">Belongs to the class IV-like SAM-binding methyltransferase superfamily. RNA methyltransferase TrmH family.</text>
</comment>
<gene>
    <name evidence="5" type="ORF">BMIN_0412</name>
</gene>
<dbReference type="STRING" id="1693.BMIN_0412"/>